<dbReference type="RefSeq" id="WP_119377471.1">
    <property type="nucleotide sequence ID" value="NZ_QWFX01000016.1"/>
</dbReference>
<accession>A0A399R5I8</accession>
<dbReference type="NCBIfam" id="NF037934">
    <property type="entry name" value="holdfast_HfaA"/>
    <property type="match status" value="1"/>
</dbReference>
<keyword evidence="3" id="KW-1185">Reference proteome</keyword>
<evidence type="ECO:0000313" key="3">
    <source>
        <dbReference type="Proteomes" id="UP000266385"/>
    </source>
</evidence>
<feature type="signal peptide" evidence="1">
    <location>
        <begin position="1"/>
        <end position="21"/>
    </location>
</feature>
<protein>
    <submittedName>
        <fullName evidence="2">Holdfast attachment protein HfaA</fullName>
    </submittedName>
</protein>
<organism evidence="2 3">
    <name type="scientific">Henriciella mobilis</name>
    <dbReference type="NCBI Taxonomy" id="2305467"/>
    <lineage>
        <taxon>Bacteria</taxon>
        <taxon>Pseudomonadati</taxon>
        <taxon>Pseudomonadota</taxon>
        <taxon>Alphaproteobacteria</taxon>
        <taxon>Hyphomonadales</taxon>
        <taxon>Hyphomonadaceae</taxon>
        <taxon>Henriciella</taxon>
    </lineage>
</organism>
<dbReference type="EMBL" id="QWFX01000016">
    <property type="protein sequence ID" value="RIJ26578.1"/>
    <property type="molecule type" value="Genomic_DNA"/>
</dbReference>
<reference evidence="2 3" key="1">
    <citation type="submission" date="2018-08" db="EMBL/GenBank/DDBJ databases">
        <title>Henriciella mobilis sp. nov., isolated from seawater.</title>
        <authorList>
            <person name="Cheng H."/>
            <person name="Wu Y.-H."/>
            <person name="Xu X.-W."/>
            <person name="Guo L.-L."/>
        </authorList>
    </citation>
    <scope>NUCLEOTIDE SEQUENCE [LARGE SCALE GENOMIC DNA]</scope>
    <source>
        <strain evidence="2 3">JN25</strain>
    </source>
</reference>
<dbReference type="InterPro" id="IPR049851">
    <property type="entry name" value="Holdfast_HfaA"/>
</dbReference>
<evidence type="ECO:0000313" key="2">
    <source>
        <dbReference type="EMBL" id="RIJ26578.1"/>
    </source>
</evidence>
<dbReference type="AlphaFoldDB" id="A0A399R5I8"/>
<dbReference type="Proteomes" id="UP000266385">
    <property type="component" value="Unassembled WGS sequence"/>
</dbReference>
<comment type="caution">
    <text evidence="2">The sequence shown here is derived from an EMBL/GenBank/DDBJ whole genome shotgun (WGS) entry which is preliminary data.</text>
</comment>
<dbReference type="OrthoDB" id="7632091at2"/>
<feature type="chain" id="PRO_5017392413" evidence="1">
    <location>
        <begin position="22"/>
        <end position="138"/>
    </location>
</feature>
<proteinExistence type="predicted"/>
<gene>
    <name evidence="2" type="ORF">D1223_16585</name>
</gene>
<evidence type="ECO:0000256" key="1">
    <source>
        <dbReference type="SAM" id="SignalP"/>
    </source>
</evidence>
<name>A0A399R5I8_9PROT</name>
<keyword evidence="1" id="KW-0732">Signal</keyword>
<sequence>MKFNTDSITGLLGLAALTAIAVVPQAEAQAASTVSEFERPYGFGFGQESQPFSAAGRDASGNRVIVNGLLEGGTGLGSGLYTGWGQTEGAAGMIGTGTAVGNQLNVITTGNYNTVIIDSTQINNGDQTVVLNGELDLQ</sequence>